<feature type="region of interest" description="Disordered" evidence="3">
    <location>
        <begin position="114"/>
        <end position="137"/>
    </location>
</feature>
<protein>
    <recommendedName>
        <fullName evidence="4">V-SNARE coiled-coil homology domain-containing protein</fullName>
    </recommendedName>
</protein>
<evidence type="ECO:0000313" key="6">
    <source>
        <dbReference type="Proteomes" id="UP001642483"/>
    </source>
</evidence>
<feature type="region of interest" description="Disordered" evidence="3">
    <location>
        <begin position="1"/>
        <end position="27"/>
    </location>
</feature>
<reference evidence="5 6" key="1">
    <citation type="submission" date="2024-02" db="EMBL/GenBank/DDBJ databases">
        <authorList>
            <person name="Daric V."/>
            <person name="Darras S."/>
        </authorList>
    </citation>
    <scope>NUCLEOTIDE SEQUENCE [LARGE SCALE GENOMIC DNA]</scope>
</reference>
<evidence type="ECO:0000313" key="5">
    <source>
        <dbReference type="EMBL" id="CAK8673878.1"/>
    </source>
</evidence>
<dbReference type="InterPro" id="IPR042855">
    <property type="entry name" value="V_SNARE_CC"/>
</dbReference>
<feature type="compositionally biased region" description="Basic residues" evidence="3">
    <location>
        <begin position="7"/>
        <end position="20"/>
    </location>
</feature>
<dbReference type="Pfam" id="PF00957">
    <property type="entry name" value="Synaptobrevin"/>
    <property type="match status" value="1"/>
</dbReference>
<dbReference type="EMBL" id="CAWYQH010000002">
    <property type="protein sequence ID" value="CAK8673878.1"/>
    <property type="molecule type" value="Genomic_DNA"/>
</dbReference>
<evidence type="ECO:0000256" key="1">
    <source>
        <dbReference type="PROSITE-ProRule" id="PRU00290"/>
    </source>
</evidence>
<keyword evidence="6" id="KW-1185">Reference proteome</keyword>
<evidence type="ECO:0000256" key="2">
    <source>
        <dbReference type="SAM" id="Coils"/>
    </source>
</evidence>
<dbReference type="PROSITE" id="PS50892">
    <property type="entry name" value="V_SNARE"/>
    <property type="match status" value="1"/>
</dbReference>
<evidence type="ECO:0000256" key="3">
    <source>
        <dbReference type="SAM" id="MobiDB-lite"/>
    </source>
</evidence>
<feature type="coiled-coil region" evidence="2">
    <location>
        <begin position="27"/>
        <end position="83"/>
    </location>
</feature>
<evidence type="ECO:0000259" key="4">
    <source>
        <dbReference type="PROSITE" id="PS50892"/>
    </source>
</evidence>
<accession>A0ABP0F719</accession>
<keyword evidence="1 2" id="KW-0175">Coiled coil</keyword>
<name>A0ABP0F719_CLALP</name>
<feature type="domain" description="V-SNARE coiled-coil homology" evidence="4">
    <location>
        <begin position="26"/>
        <end position="87"/>
    </location>
</feature>
<organism evidence="5 6">
    <name type="scientific">Clavelina lepadiformis</name>
    <name type="common">Light-bulb sea squirt</name>
    <name type="synonym">Ascidia lepadiformis</name>
    <dbReference type="NCBI Taxonomy" id="159417"/>
    <lineage>
        <taxon>Eukaryota</taxon>
        <taxon>Metazoa</taxon>
        <taxon>Chordata</taxon>
        <taxon>Tunicata</taxon>
        <taxon>Ascidiacea</taxon>
        <taxon>Aplousobranchia</taxon>
        <taxon>Clavelinidae</taxon>
        <taxon>Clavelina</taxon>
    </lineage>
</organism>
<proteinExistence type="predicted"/>
<gene>
    <name evidence="5" type="ORF">CVLEPA_LOCUS3620</name>
</gene>
<sequence>MAETKKMYKCKKQKQKKNNNKKPAPDLNALQDEVEEIKAIVENKVRRLVEDNIQQLNALRQSVENLEEKASDFEKTSKRIARKKKAQAKCCGLFSCCPNALYFLSGGCLKKRKRTKSNTTRKSSARASDDSPGSKQRVSWEIELTEVEGKEVNATQENQTEIEETETLMTKTQVENGKTVNLTLQTAETVKDEPRATEEYQKKVEELLALDKTNHKRKFPNIFRTLLSKTCCRKRNP</sequence>
<dbReference type="Gene3D" id="1.20.5.110">
    <property type="match status" value="1"/>
</dbReference>
<dbReference type="Proteomes" id="UP001642483">
    <property type="component" value="Unassembled WGS sequence"/>
</dbReference>
<comment type="caution">
    <text evidence="5">The sequence shown here is derived from an EMBL/GenBank/DDBJ whole genome shotgun (WGS) entry which is preliminary data.</text>
</comment>